<dbReference type="Proteomes" id="UP000642748">
    <property type="component" value="Unassembled WGS sequence"/>
</dbReference>
<gene>
    <name evidence="1" type="ORF">Raf01_36920</name>
</gene>
<name>A0A8J3VQV4_9ACTN</name>
<organism evidence="1 2">
    <name type="scientific">Rugosimonospora africana</name>
    <dbReference type="NCBI Taxonomy" id="556532"/>
    <lineage>
        <taxon>Bacteria</taxon>
        <taxon>Bacillati</taxon>
        <taxon>Actinomycetota</taxon>
        <taxon>Actinomycetes</taxon>
        <taxon>Micromonosporales</taxon>
        <taxon>Micromonosporaceae</taxon>
        <taxon>Rugosimonospora</taxon>
    </lineage>
</organism>
<dbReference type="Gene3D" id="2.160.20.80">
    <property type="entry name" value="E3 ubiquitin-protein ligase SopA"/>
    <property type="match status" value="1"/>
</dbReference>
<evidence type="ECO:0008006" key="3">
    <source>
        <dbReference type="Google" id="ProtNLM"/>
    </source>
</evidence>
<proteinExistence type="predicted"/>
<sequence length="250" mass="27376">MRSQESTPPVEERLVLNEVDLTRADFSGRRIQRFGVTASRFTECDFSGVRIFKGGSFGAGGDYTEYLGCVFDQAELTRVNAGRARFVNCSFRDVRIRDMFSHDGEFVDCLFTGRIEGAVFNGRPPSYEGMAPNPKKLLEFRGNDFSGAVLEDVGFRNGVALSQQSLPTGPDYVLLLDAGPVLRRAWDLAEALPAADPHRGSIRSALRLGLDELANGQQDFFRTLMNRKDVAGGRALLALLADASAEIAAD</sequence>
<accession>A0A8J3VQV4</accession>
<evidence type="ECO:0000313" key="2">
    <source>
        <dbReference type="Proteomes" id="UP000642748"/>
    </source>
</evidence>
<dbReference type="AlphaFoldDB" id="A0A8J3VQV4"/>
<comment type="caution">
    <text evidence="1">The sequence shown here is derived from an EMBL/GenBank/DDBJ whole genome shotgun (WGS) entry which is preliminary data.</text>
</comment>
<keyword evidence="2" id="KW-1185">Reference proteome</keyword>
<dbReference type="SUPFAM" id="SSF141571">
    <property type="entry name" value="Pentapeptide repeat-like"/>
    <property type="match status" value="1"/>
</dbReference>
<dbReference type="EMBL" id="BONZ01000034">
    <property type="protein sequence ID" value="GIH15520.1"/>
    <property type="molecule type" value="Genomic_DNA"/>
</dbReference>
<protein>
    <recommendedName>
        <fullName evidence="3">Pentapeptide repeat-containing protein</fullName>
    </recommendedName>
</protein>
<reference evidence="1" key="1">
    <citation type="submission" date="2021-01" db="EMBL/GenBank/DDBJ databases">
        <title>Whole genome shotgun sequence of Rugosimonospora africana NBRC 104875.</title>
        <authorList>
            <person name="Komaki H."/>
            <person name="Tamura T."/>
        </authorList>
    </citation>
    <scope>NUCLEOTIDE SEQUENCE</scope>
    <source>
        <strain evidence="1">NBRC 104875</strain>
    </source>
</reference>
<dbReference type="RefSeq" id="WP_203919133.1">
    <property type="nucleotide sequence ID" value="NZ_BONZ01000034.1"/>
</dbReference>
<evidence type="ECO:0000313" key="1">
    <source>
        <dbReference type="EMBL" id="GIH15520.1"/>
    </source>
</evidence>